<dbReference type="InterPro" id="IPR004761">
    <property type="entry name" value="Spore_GerAB"/>
</dbReference>
<feature type="transmembrane region" description="Helical" evidence="8">
    <location>
        <begin position="146"/>
        <end position="165"/>
    </location>
</feature>
<evidence type="ECO:0000256" key="7">
    <source>
        <dbReference type="ARBA" id="ARBA00023136"/>
    </source>
</evidence>
<feature type="transmembrane region" description="Helical" evidence="8">
    <location>
        <begin position="86"/>
        <end position="106"/>
    </location>
</feature>
<protein>
    <submittedName>
        <fullName evidence="9">Spore germination protein</fullName>
    </submittedName>
</protein>
<dbReference type="GO" id="GO:0009847">
    <property type="term" value="P:spore germination"/>
    <property type="evidence" value="ECO:0007669"/>
    <property type="project" value="InterPro"/>
</dbReference>
<feature type="transmembrane region" description="Helical" evidence="8">
    <location>
        <begin position="43"/>
        <end position="65"/>
    </location>
</feature>
<evidence type="ECO:0000256" key="6">
    <source>
        <dbReference type="ARBA" id="ARBA00022989"/>
    </source>
</evidence>
<dbReference type="GO" id="GO:0016020">
    <property type="term" value="C:membrane"/>
    <property type="evidence" value="ECO:0007669"/>
    <property type="project" value="UniProtKB-SubCell"/>
</dbReference>
<dbReference type="AlphaFoldDB" id="F7NHY7"/>
<evidence type="ECO:0000256" key="1">
    <source>
        <dbReference type="ARBA" id="ARBA00004141"/>
    </source>
</evidence>
<dbReference type="EMBL" id="AFGF01000060">
    <property type="protein sequence ID" value="EGO64366.1"/>
    <property type="molecule type" value="Genomic_DNA"/>
</dbReference>
<name>F7NHY7_9FIRM</name>
<keyword evidence="4" id="KW-0309">Germination</keyword>
<feature type="transmembrane region" description="Helical" evidence="8">
    <location>
        <begin position="185"/>
        <end position="206"/>
    </location>
</feature>
<dbReference type="STRING" id="1009370.ALO_08425"/>
<keyword evidence="7 8" id="KW-0472">Membrane</keyword>
<organism evidence="9 10">
    <name type="scientific">Acetonema longum DSM 6540</name>
    <dbReference type="NCBI Taxonomy" id="1009370"/>
    <lineage>
        <taxon>Bacteria</taxon>
        <taxon>Bacillati</taxon>
        <taxon>Bacillota</taxon>
        <taxon>Negativicutes</taxon>
        <taxon>Acetonemataceae</taxon>
        <taxon>Acetonema</taxon>
    </lineage>
</organism>
<feature type="transmembrane region" description="Helical" evidence="8">
    <location>
        <begin position="118"/>
        <end position="139"/>
    </location>
</feature>
<dbReference type="eggNOG" id="COG0814">
    <property type="taxonomic scope" value="Bacteria"/>
</dbReference>
<feature type="transmembrane region" description="Helical" evidence="8">
    <location>
        <begin position="12"/>
        <end position="31"/>
    </location>
</feature>
<evidence type="ECO:0000313" key="10">
    <source>
        <dbReference type="Proteomes" id="UP000003240"/>
    </source>
</evidence>
<keyword evidence="6 8" id="KW-1133">Transmembrane helix</keyword>
<gene>
    <name evidence="9" type="ORF">ALO_08425</name>
</gene>
<keyword evidence="5 8" id="KW-0812">Transmembrane</keyword>
<evidence type="ECO:0000256" key="3">
    <source>
        <dbReference type="ARBA" id="ARBA00022448"/>
    </source>
</evidence>
<evidence type="ECO:0000313" key="9">
    <source>
        <dbReference type="EMBL" id="EGO64366.1"/>
    </source>
</evidence>
<feature type="transmembrane region" description="Helical" evidence="8">
    <location>
        <begin position="339"/>
        <end position="357"/>
    </location>
</feature>
<dbReference type="Pfam" id="PF03845">
    <property type="entry name" value="Spore_permease"/>
    <property type="match status" value="1"/>
</dbReference>
<feature type="transmembrane region" description="Helical" evidence="8">
    <location>
        <begin position="264"/>
        <end position="295"/>
    </location>
</feature>
<proteinExistence type="inferred from homology"/>
<accession>F7NHY7</accession>
<feature type="transmembrane region" description="Helical" evidence="8">
    <location>
        <begin position="218"/>
        <end position="244"/>
    </location>
</feature>
<evidence type="ECO:0000256" key="5">
    <source>
        <dbReference type="ARBA" id="ARBA00022692"/>
    </source>
</evidence>
<keyword evidence="3" id="KW-0813">Transport</keyword>
<feature type="transmembrane region" description="Helical" evidence="8">
    <location>
        <begin position="307"/>
        <end position="333"/>
    </location>
</feature>
<dbReference type="PANTHER" id="PTHR34975:SF2">
    <property type="entry name" value="SPORE GERMINATION PROTEIN A2"/>
    <property type="match status" value="1"/>
</dbReference>
<reference evidence="9 10" key="1">
    <citation type="journal article" date="2011" name="EMBO J.">
        <title>Structural diversity of bacterial flagellar motors.</title>
        <authorList>
            <person name="Chen S."/>
            <person name="Beeby M."/>
            <person name="Murphy G.E."/>
            <person name="Leadbetter J.R."/>
            <person name="Hendrixson D.R."/>
            <person name="Briegel A."/>
            <person name="Li Z."/>
            <person name="Shi J."/>
            <person name="Tocheva E.I."/>
            <person name="Muller A."/>
            <person name="Dobro M.J."/>
            <person name="Jensen G.J."/>
        </authorList>
    </citation>
    <scope>NUCLEOTIDE SEQUENCE [LARGE SCALE GENOMIC DNA]</scope>
    <source>
        <strain evidence="9 10">DSM 6540</strain>
    </source>
</reference>
<dbReference type="Proteomes" id="UP000003240">
    <property type="component" value="Unassembled WGS sequence"/>
</dbReference>
<evidence type="ECO:0000256" key="2">
    <source>
        <dbReference type="ARBA" id="ARBA00007998"/>
    </source>
</evidence>
<comment type="caution">
    <text evidence="9">The sequence shown here is derived from an EMBL/GenBank/DDBJ whole genome shotgun (WGS) entry which is preliminary data.</text>
</comment>
<evidence type="ECO:0000256" key="4">
    <source>
        <dbReference type="ARBA" id="ARBA00022544"/>
    </source>
</evidence>
<dbReference type="PANTHER" id="PTHR34975">
    <property type="entry name" value="SPORE GERMINATION PROTEIN A2"/>
    <property type="match status" value="1"/>
</dbReference>
<dbReference type="RefSeq" id="WP_004094603.1">
    <property type="nucleotide sequence ID" value="NZ_AFGF01000060.1"/>
</dbReference>
<comment type="subcellular location">
    <subcellularLocation>
        <location evidence="1">Membrane</location>
        <topology evidence="1">Multi-pass membrane protein</topology>
    </subcellularLocation>
</comment>
<sequence length="370" mass="40701">MKSYQPGRMGLAEGLAIVFMPTVSTLFWLTWSVALEQSSTAAWMNPLINGMSCLPVLYCLLKVLAWGSGDLYSACEKLVGKTVTQLIVGYYIGVFFLNVGLLLRQFAENTLLTALPDLEFMISVGWYAAVVGIIVYAGIEAVGRASYIVLPMTVLALATVLLLLLPQYEFLYLTPWRGAGLDQVFIGGLRSMGVNLNILIPAFLAHSFQNLRTVKYSVLYGLGISSLCRSLTIAAYIAAFGAAAGQEKLLPFYELARLVYINRFIQRIEALIILLWAIVGILSIAINLYIGLYLLGRLFRLPALKPLIAPVLIIIAELAMLPGEMTGVINFYYWAEHTLYLVGTAIIPFFLLGVSLFRKRGGKSWRSAGS</sequence>
<keyword evidence="10" id="KW-1185">Reference proteome</keyword>
<evidence type="ECO:0000256" key="8">
    <source>
        <dbReference type="SAM" id="Phobius"/>
    </source>
</evidence>
<comment type="similarity">
    <text evidence="2">Belongs to the amino acid-polyamine-organocation (APC) superfamily. Spore germination protein (SGP) (TC 2.A.3.9) family.</text>
</comment>
<dbReference type="OrthoDB" id="1675410at2"/>